<keyword evidence="2" id="KW-0378">Hydrolase</keyword>
<evidence type="ECO:0000259" key="5">
    <source>
        <dbReference type="Pfam" id="PF08797"/>
    </source>
</evidence>
<evidence type="ECO:0000313" key="7">
    <source>
        <dbReference type="Proteomes" id="UP000319746"/>
    </source>
</evidence>
<dbReference type="Pfam" id="PF08797">
    <property type="entry name" value="HIRAN"/>
    <property type="match status" value="1"/>
</dbReference>
<dbReference type="OrthoDB" id="260852at2"/>
<keyword evidence="1" id="KW-0479">Metal-binding</keyword>
<feature type="region of interest" description="Disordered" evidence="3">
    <location>
        <begin position="39"/>
        <end position="63"/>
    </location>
</feature>
<comment type="caution">
    <text evidence="6">The sequence shown here is derived from an EMBL/GenBank/DDBJ whole genome shotgun (WGS) entry which is preliminary data.</text>
</comment>
<protein>
    <submittedName>
        <fullName evidence="6">HIRAN domain-containing protein</fullName>
    </submittedName>
</protein>
<accession>A0A543AJK4</accession>
<feature type="domain" description="HIRAN" evidence="5">
    <location>
        <begin position="108"/>
        <end position="156"/>
    </location>
</feature>
<sequence length="194" mass="22138">MVFCVEIEPRIYCMTLFFLALAIVVIIYLLRTRNKRQADSAGKSTTVDRPHREGAGQTPDEGSFGITIHHREIPSVAIDLRHDAERVFRVVGSSHWVDPDTMGKYVADYFFLHREPENEYDTNAVAVYGGDRKFGYLKAAAAAEYAPLFDQIGSDFIVARDQIYYGGDQFRLPHIPILRKMLEDGQPPYWHPKS</sequence>
<evidence type="ECO:0000256" key="1">
    <source>
        <dbReference type="ARBA" id="ARBA00022723"/>
    </source>
</evidence>
<keyword evidence="4" id="KW-1133">Transmembrane helix</keyword>
<dbReference type="EMBL" id="VFOU01000002">
    <property type="protein sequence ID" value="TQL72764.1"/>
    <property type="molecule type" value="Genomic_DNA"/>
</dbReference>
<evidence type="ECO:0000256" key="3">
    <source>
        <dbReference type="SAM" id="MobiDB-lite"/>
    </source>
</evidence>
<gene>
    <name evidence="6" type="ORF">FB556_1433</name>
</gene>
<dbReference type="Gene3D" id="3.30.70.2330">
    <property type="match status" value="1"/>
</dbReference>
<evidence type="ECO:0000313" key="6">
    <source>
        <dbReference type="EMBL" id="TQL72764.1"/>
    </source>
</evidence>
<evidence type="ECO:0000256" key="2">
    <source>
        <dbReference type="ARBA" id="ARBA00022801"/>
    </source>
</evidence>
<feature type="transmembrane region" description="Helical" evidence="4">
    <location>
        <begin position="12"/>
        <end position="30"/>
    </location>
</feature>
<keyword evidence="7" id="KW-1185">Reference proteome</keyword>
<dbReference type="AlphaFoldDB" id="A0A543AJK4"/>
<name>A0A543AJK4_9MICC</name>
<evidence type="ECO:0000256" key="4">
    <source>
        <dbReference type="SAM" id="Phobius"/>
    </source>
</evidence>
<keyword evidence="4" id="KW-0472">Membrane</keyword>
<dbReference type="GO" id="GO:0016818">
    <property type="term" value="F:hydrolase activity, acting on acid anhydrides, in phosphorus-containing anhydrides"/>
    <property type="evidence" value="ECO:0007669"/>
    <property type="project" value="InterPro"/>
</dbReference>
<reference evidence="6 7" key="1">
    <citation type="submission" date="2019-06" db="EMBL/GenBank/DDBJ databases">
        <title>Sequencing the genomes of 1000 actinobacteria strains.</title>
        <authorList>
            <person name="Klenk H.-P."/>
        </authorList>
    </citation>
    <scope>NUCLEOTIDE SEQUENCE [LARGE SCALE GENOMIC DNA]</scope>
    <source>
        <strain evidence="6 7">DSM 24083</strain>
    </source>
</reference>
<keyword evidence="4" id="KW-0812">Transmembrane</keyword>
<proteinExistence type="predicted"/>
<dbReference type="GO" id="GO:0008270">
    <property type="term" value="F:zinc ion binding"/>
    <property type="evidence" value="ECO:0007669"/>
    <property type="project" value="InterPro"/>
</dbReference>
<dbReference type="InterPro" id="IPR014905">
    <property type="entry name" value="HIRAN"/>
</dbReference>
<organism evidence="6 7">
    <name type="scientific">Enteractinococcus coprophilus</name>
    <dbReference type="NCBI Taxonomy" id="1027633"/>
    <lineage>
        <taxon>Bacteria</taxon>
        <taxon>Bacillati</taxon>
        <taxon>Actinomycetota</taxon>
        <taxon>Actinomycetes</taxon>
        <taxon>Micrococcales</taxon>
        <taxon>Micrococcaceae</taxon>
    </lineage>
</organism>
<dbReference type="GO" id="GO:0003676">
    <property type="term" value="F:nucleic acid binding"/>
    <property type="evidence" value="ECO:0007669"/>
    <property type="project" value="InterPro"/>
</dbReference>
<dbReference type="Proteomes" id="UP000319746">
    <property type="component" value="Unassembled WGS sequence"/>
</dbReference>